<dbReference type="Gene3D" id="1.20.5.170">
    <property type="match status" value="1"/>
</dbReference>
<dbReference type="InterPro" id="IPR004827">
    <property type="entry name" value="bZIP"/>
</dbReference>
<feature type="compositionally biased region" description="Polar residues" evidence="7">
    <location>
        <begin position="247"/>
        <end position="258"/>
    </location>
</feature>
<dbReference type="InterPro" id="IPR045314">
    <property type="entry name" value="bZIP_plant_GBF1"/>
</dbReference>
<keyword evidence="5" id="KW-0804">Transcription</keyword>
<dbReference type="AlphaFoldDB" id="A0AAV8SBI0"/>
<dbReference type="InterPro" id="IPR046347">
    <property type="entry name" value="bZIP_sf"/>
</dbReference>
<feature type="region of interest" description="Disordered" evidence="7">
    <location>
        <begin position="46"/>
        <end position="102"/>
    </location>
</feature>
<evidence type="ECO:0000256" key="3">
    <source>
        <dbReference type="ARBA" id="ARBA00023015"/>
    </source>
</evidence>
<accession>A0AAV8SBI0</accession>
<dbReference type="GO" id="GO:0046983">
    <property type="term" value="F:protein dimerization activity"/>
    <property type="evidence" value="ECO:0007669"/>
    <property type="project" value="UniProtKB-ARBA"/>
</dbReference>
<dbReference type="GO" id="GO:0003677">
    <property type="term" value="F:DNA binding"/>
    <property type="evidence" value="ECO:0007669"/>
    <property type="project" value="UniProtKB-KW"/>
</dbReference>
<feature type="domain" description="BZIP" evidence="8">
    <location>
        <begin position="224"/>
        <end position="276"/>
    </location>
</feature>
<dbReference type="SMART" id="SM00338">
    <property type="entry name" value="BRLZ"/>
    <property type="match status" value="1"/>
</dbReference>
<evidence type="ECO:0000259" key="8">
    <source>
        <dbReference type="PROSITE" id="PS50217"/>
    </source>
</evidence>
<dbReference type="PROSITE" id="PS00036">
    <property type="entry name" value="BZIP_BASIC"/>
    <property type="match status" value="1"/>
</dbReference>
<dbReference type="FunFam" id="1.20.5.170:FF:000020">
    <property type="entry name" value="BZIP transcription factor"/>
    <property type="match status" value="1"/>
</dbReference>
<dbReference type="Pfam" id="PF00170">
    <property type="entry name" value="bZIP_1"/>
    <property type="match status" value="1"/>
</dbReference>
<dbReference type="GO" id="GO:0005634">
    <property type="term" value="C:nucleus"/>
    <property type="evidence" value="ECO:0007669"/>
    <property type="project" value="UniProtKB-SubCell"/>
</dbReference>
<gene>
    <name evidence="9" type="ORF">K2173_025728</name>
</gene>
<reference evidence="9 10" key="1">
    <citation type="submission" date="2021-09" db="EMBL/GenBank/DDBJ databases">
        <title>Genomic insights and catalytic innovation underlie evolution of tropane alkaloids biosynthesis.</title>
        <authorList>
            <person name="Wang Y.-J."/>
            <person name="Tian T."/>
            <person name="Huang J.-P."/>
            <person name="Huang S.-X."/>
        </authorList>
    </citation>
    <scope>NUCLEOTIDE SEQUENCE [LARGE SCALE GENOMIC DNA]</scope>
    <source>
        <strain evidence="9">KIB-2018</strain>
        <tissue evidence="9">Leaf</tissue>
    </source>
</reference>
<comment type="caution">
    <text evidence="9">The sequence shown here is derived from an EMBL/GenBank/DDBJ whole genome shotgun (WGS) entry which is preliminary data.</text>
</comment>
<sequence length="444" mass="48508">MNSVFSVEDLSDAFWQSIINTSASAMNRSPSEWDLEKFLEELSCSASNSATDDKAPPPGLSQSPTSSRRRNCDDEVLEIQCPRALNPPPPHTTLPQPLDRNPSAAIDSEQYRAFLKSKLDQACAAAAMSMVSGAKTENFPSVTRDQRHDSNFQSGSKASDTGSGMPTFQREPNGESVKIPVLPVMQRNEETQVRQTTSDSSKEDSDDDDLEGDTGTNDNMDTIDAKRVRRMQSNRESARRSRKRKQAQLNELETQVSQLRDERSSLLSRQTDVNKNCDEAVVNNRILRANIETLRAKVKMVEEQVKQVTGLNPMLLARSNMPSMDGQLRGQADATQIVTGSVQPNSNRFFPHPQLVPSVNAPASHLARLNNGFPTNPVIPVHTNSQNGNGGSNIAGIHSVVLAAGGQSTVNKSQYMPKQIGAGEALLPCDSGRSHAVSEEKEIK</sequence>
<evidence type="ECO:0000256" key="1">
    <source>
        <dbReference type="ARBA" id="ARBA00004123"/>
    </source>
</evidence>
<comment type="similarity">
    <text evidence="2">Belongs to the bZIP family.</text>
</comment>
<evidence type="ECO:0000256" key="6">
    <source>
        <dbReference type="ARBA" id="ARBA00023242"/>
    </source>
</evidence>
<dbReference type="PANTHER" id="PTHR46408">
    <property type="entry name" value="BASIC LEUCINE ZIPPER 63"/>
    <property type="match status" value="1"/>
</dbReference>
<feature type="compositionally biased region" description="Polar residues" evidence="7">
    <location>
        <begin position="151"/>
        <end position="166"/>
    </location>
</feature>
<keyword evidence="4" id="KW-0238">DNA-binding</keyword>
<evidence type="ECO:0000313" key="9">
    <source>
        <dbReference type="EMBL" id="KAJ8749533.1"/>
    </source>
</evidence>
<keyword evidence="3" id="KW-0805">Transcription regulation</keyword>
<dbReference type="InterPro" id="IPR020983">
    <property type="entry name" value="Basic_leucine-zipper_C"/>
</dbReference>
<evidence type="ECO:0000256" key="5">
    <source>
        <dbReference type="ARBA" id="ARBA00023163"/>
    </source>
</evidence>
<dbReference type="EMBL" id="JAIWQS010000012">
    <property type="protein sequence ID" value="KAJ8749533.1"/>
    <property type="molecule type" value="Genomic_DNA"/>
</dbReference>
<comment type="subcellular location">
    <subcellularLocation>
        <location evidence="1">Nucleus</location>
    </subcellularLocation>
</comment>
<dbReference type="PROSITE" id="PS50217">
    <property type="entry name" value="BZIP"/>
    <property type="match status" value="1"/>
</dbReference>
<protein>
    <recommendedName>
        <fullName evidence="8">BZIP domain-containing protein</fullName>
    </recommendedName>
</protein>
<evidence type="ECO:0000313" key="10">
    <source>
        <dbReference type="Proteomes" id="UP001159364"/>
    </source>
</evidence>
<evidence type="ECO:0000256" key="4">
    <source>
        <dbReference type="ARBA" id="ARBA00023125"/>
    </source>
</evidence>
<proteinExistence type="inferred from homology"/>
<name>A0AAV8SBI0_9ROSI</name>
<dbReference type="GO" id="GO:0003700">
    <property type="term" value="F:DNA-binding transcription factor activity"/>
    <property type="evidence" value="ECO:0007669"/>
    <property type="project" value="InterPro"/>
</dbReference>
<dbReference type="SUPFAM" id="SSF57959">
    <property type="entry name" value="Leucine zipper domain"/>
    <property type="match status" value="1"/>
</dbReference>
<feature type="region of interest" description="Disordered" evidence="7">
    <location>
        <begin position="139"/>
        <end position="267"/>
    </location>
</feature>
<keyword evidence="10" id="KW-1185">Reference proteome</keyword>
<keyword evidence="6" id="KW-0539">Nucleus</keyword>
<organism evidence="9 10">
    <name type="scientific">Erythroxylum novogranatense</name>
    <dbReference type="NCBI Taxonomy" id="1862640"/>
    <lineage>
        <taxon>Eukaryota</taxon>
        <taxon>Viridiplantae</taxon>
        <taxon>Streptophyta</taxon>
        <taxon>Embryophyta</taxon>
        <taxon>Tracheophyta</taxon>
        <taxon>Spermatophyta</taxon>
        <taxon>Magnoliopsida</taxon>
        <taxon>eudicotyledons</taxon>
        <taxon>Gunneridae</taxon>
        <taxon>Pentapetalae</taxon>
        <taxon>rosids</taxon>
        <taxon>fabids</taxon>
        <taxon>Malpighiales</taxon>
        <taxon>Erythroxylaceae</taxon>
        <taxon>Erythroxylum</taxon>
    </lineage>
</organism>
<dbReference type="CDD" id="cd14702">
    <property type="entry name" value="bZIP_plant_GBF1"/>
    <property type="match status" value="1"/>
</dbReference>
<dbReference type="Pfam" id="PF12498">
    <property type="entry name" value="bZIP_C"/>
    <property type="match status" value="1"/>
</dbReference>
<dbReference type="PANTHER" id="PTHR46408:SF5">
    <property type="entry name" value="BASIC LEUCINE ZIPPER 10"/>
    <property type="match status" value="1"/>
</dbReference>
<evidence type="ECO:0000256" key="7">
    <source>
        <dbReference type="SAM" id="MobiDB-lite"/>
    </source>
</evidence>
<dbReference type="Proteomes" id="UP001159364">
    <property type="component" value="Linkage Group LG12"/>
</dbReference>
<evidence type="ECO:0000256" key="2">
    <source>
        <dbReference type="ARBA" id="ARBA00007163"/>
    </source>
</evidence>